<reference evidence="1" key="1">
    <citation type="submission" date="2018-05" db="EMBL/GenBank/DDBJ databases">
        <authorList>
            <person name="Lanie J.A."/>
            <person name="Ng W.-L."/>
            <person name="Kazmierczak K.M."/>
            <person name="Andrzejewski T.M."/>
            <person name="Davidsen T.M."/>
            <person name="Wayne K.J."/>
            <person name="Tettelin H."/>
            <person name="Glass J.I."/>
            <person name="Rusch D."/>
            <person name="Podicherti R."/>
            <person name="Tsui H.-C.T."/>
            <person name="Winkler M.E."/>
        </authorList>
    </citation>
    <scope>NUCLEOTIDE SEQUENCE</scope>
</reference>
<dbReference type="EMBL" id="UINC01198269">
    <property type="protein sequence ID" value="SVE16156.1"/>
    <property type="molecule type" value="Genomic_DNA"/>
</dbReference>
<dbReference type="InterPro" id="IPR052943">
    <property type="entry name" value="TMTC_O-mannosyl-trnsfr"/>
</dbReference>
<evidence type="ECO:0000313" key="1">
    <source>
        <dbReference type="EMBL" id="SVE16156.1"/>
    </source>
</evidence>
<accession>A0A383B7J7</accession>
<dbReference type="Pfam" id="PF00515">
    <property type="entry name" value="TPR_1"/>
    <property type="match status" value="1"/>
</dbReference>
<dbReference type="AlphaFoldDB" id="A0A383B7J7"/>
<organism evidence="1">
    <name type="scientific">marine metagenome</name>
    <dbReference type="NCBI Taxonomy" id="408172"/>
    <lineage>
        <taxon>unclassified sequences</taxon>
        <taxon>metagenomes</taxon>
        <taxon>ecological metagenomes</taxon>
    </lineage>
</organism>
<sequence length="181" mass="21151">MLEKNLSLEEIFNLAIEKHKLKHFKIAEELYNKILIKKPNHIQTIFSLGTLFVETNNLESAIKLFQKVIRLQPKHALAYSNLGMIYIELKNFASAVVCLKTAIIINPDLTNTRNTLCRLLRYLRPTKLSEKEQQGLKDLFLILYKRNDVDHNDIFENANNVLFSEKNYKEILKDEPKLPLL</sequence>
<name>A0A383B7J7_9ZZZZ</name>
<dbReference type="Pfam" id="PF13181">
    <property type="entry name" value="TPR_8"/>
    <property type="match status" value="1"/>
</dbReference>
<dbReference type="PANTHER" id="PTHR44809:SF1">
    <property type="entry name" value="PROTEIN O-MANNOSYL-TRANSFERASE TMTC1"/>
    <property type="match status" value="1"/>
</dbReference>
<dbReference type="Gene3D" id="1.25.40.10">
    <property type="entry name" value="Tetratricopeptide repeat domain"/>
    <property type="match status" value="1"/>
</dbReference>
<protein>
    <submittedName>
        <fullName evidence="1">Uncharacterized protein</fullName>
    </submittedName>
</protein>
<dbReference type="SMART" id="SM00028">
    <property type="entry name" value="TPR"/>
    <property type="match status" value="3"/>
</dbReference>
<feature type="non-terminal residue" evidence="1">
    <location>
        <position position="181"/>
    </location>
</feature>
<proteinExistence type="predicted"/>
<dbReference type="InterPro" id="IPR019734">
    <property type="entry name" value="TPR_rpt"/>
</dbReference>
<dbReference type="InterPro" id="IPR011990">
    <property type="entry name" value="TPR-like_helical_dom_sf"/>
</dbReference>
<dbReference type="PROSITE" id="PS50005">
    <property type="entry name" value="TPR"/>
    <property type="match status" value="2"/>
</dbReference>
<dbReference type="PANTHER" id="PTHR44809">
    <property type="match status" value="1"/>
</dbReference>
<gene>
    <name evidence="1" type="ORF">METZ01_LOCUS469010</name>
</gene>
<dbReference type="SUPFAM" id="SSF48452">
    <property type="entry name" value="TPR-like"/>
    <property type="match status" value="1"/>
</dbReference>
<dbReference type="PROSITE" id="PS50293">
    <property type="entry name" value="TPR_REGION"/>
    <property type="match status" value="1"/>
</dbReference>